<protein>
    <submittedName>
        <fullName evidence="2">Uncharacterized protein</fullName>
    </submittedName>
</protein>
<organism evidence="2 3">
    <name type="scientific">Candidatus Thalassospirochaeta sargassi</name>
    <dbReference type="NCBI Taxonomy" id="3119039"/>
    <lineage>
        <taxon>Bacteria</taxon>
        <taxon>Pseudomonadati</taxon>
        <taxon>Spirochaetota</taxon>
        <taxon>Spirochaetia</taxon>
        <taxon>Spirochaetales</taxon>
        <taxon>Spirochaetaceae</taxon>
        <taxon>Candidatus Thalassospirochaeta</taxon>
    </lineage>
</organism>
<dbReference type="Gene3D" id="2.60.40.2880">
    <property type="entry name" value="MmpS1-5, C-terminal soluble domain"/>
    <property type="match status" value="1"/>
</dbReference>
<dbReference type="InterPro" id="IPR038468">
    <property type="entry name" value="MmpS_C"/>
</dbReference>
<dbReference type="Proteomes" id="UP001221217">
    <property type="component" value="Unassembled WGS sequence"/>
</dbReference>
<dbReference type="AlphaFoldDB" id="A0AAJ1MMB8"/>
<feature type="chain" id="PRO_5042557225" evidence="1">
    <location>
        <begin position="23"/>
        <end position="204"/>
    </location>
</feature>
<dbReference type="PROSITE" id="PS51257">
    <property type="entry name" value="PROKAR_LIPOPROTEIN"/>
    <property type="match status" value="1"/>
</dbReference>
<proteinExistence type="predicted"/>
<name>A0AAJ1MMB8_9SPIO</name>
<gene>
    <name evidence="2" type="ORF">PQJ61_07200</name>
</gene>
<sequence>MKTVSRFCILIIISTLFFSACAEPVAPAVDSELLTYSVECSDTSLLADITYLDETNELIKLTDEELPWSVSVEVQDSAFIGVAYLKVEIDSSEVFTSYANDVNTGVSSYKLIDGDADFEASGVEVDDVIYIDPDSLQYTTVDAVDSATTLTLSSDLFEAISTDYFIYEVKTLTATADYNGETLDTVSAESERSLSCLIQESIDL</sequence>
<dbReference type="EMBL" id="JAQQAL010000013">
    <property type="protein sequence ID" value="MDC7226535.1"/>
    <property type="molecule type" value="Genomic_DNA"/>
</dbReference>
<comment type="caution">
    <text evidence="2">The sequence shown here is derived from an EMBL/GenBank/DDBJ whole genome shotgun (WGS) entry which is preliminary data.</text>
</comment>
<evidence type="ECO:0000256" key="1">
    <source>
        <dbReference type="SAM" id="SignalP"/>
    </source>
</evidence>
<accession>A0AAJ1MMB8</accession>
<feature type="signal peptide" evidence="1">
    <location>
        <begin position="1"/>
        <end position="22"/>
    </location>
</feature>
<evidence type="ECO:0000313" key="3">
    <source>
        <dbReference type="Proteomes" id="UP001221217"/>
    </source>
</evidence>
<evidence type="ECO:0000313" key="2">
    <source>
        <dbReference type="EMBL" id="MDC7226535.1"/>
    </source>
</evidence>
<reference evidence="2 3" key="1">
    <citation type="submission" date="2022-12" db="EMBL/GenBank/DDBJ databases">
        <title>Metagenome assembled genome from gulf of manar.</title>
        <authorList>
            <person name="Kohli P."/>
            <person name="Pk S."/>
            <person name="Venkata Ramana C."/>
            <person name="Sasikala C."/>
        </authorList>
    </citation>
    <scope>NUCLEOTIDE SEQUENCE [LARGE SCALE GENOMIC DNA]</scope>
    <source>
        <strain evidence="2">JB008</strain>
    </source>
</reference>
<keyword evidence="1" id="KW-0732">Signal</keyword>